<dbReference type="InterPro" id="IPR036890">
    <property type="entry name" value="HATPase_C_sf"/>
</dbReference>
<dbReference type="CDD" id="cd06225">
    <property type="entry name" value="HAMP"/>
    <property type="match status" value="1"/>
</dbReference>
<protein>
    <recommendedName>
        <fullName evidence="3">histidine kinase</fullName>
        <ecNumber evidence="3">2.7.13.3</ecNumber>
    </recommendedName>
</protein>
<dbReference type="InterPro" id="IPR003594">
    <property type="entry name" value="HATPase_dom"/>
</dbReference>
<dbReference type="InterPro" id="IPR003660">
    <property type="entry name" value="HAMP_dom"/>
</dbReference>
<evidence type="ECO:0000313" key="15">
    <source>
        <dbReference type="Proteomes" id="UP000481583"/>
    </source>
</evidence>
<keyword evidence="10 11" id="KW-0472">Membrane</keyword>
<dbReference type="Gene3D" id="6.10.340.10">
    <property type="match status" value="1"/>
</dbReference>
<dbReference type="SMART" id="SM00304">
    <property type="entry name" value="HAMP"/>
    <property type="match status" value="1"/>
</dbReference>
<dbReference type="Pfam" id="PF00672">
    <property type="entry name" value="HAMP"/>
    <property type="match status" value="1"/>
</dbReference>
<dbReference type="GO" id="GO:0000155">
    <property type="term" value="F:phosphorelay sensor kinase activity"/>
    <property type="evidence" value="ECO:0007669"/>
    <property type="project" value="InterPro"/>
</dbReference>
<dbReference type="EMBL" id="JAAKZV010000108">
    <property type="protein sequence ID" value="NGN66739.1"/>
    <property type="molecule type" value="Genomic_DNA"/>
</dbReference>
<feature type="domain" description="HAMP" evidence="13">
    <location>
        <begin position="110"/>
        <end position="163"/>
    </location>
</feature>
<dbReference type="RefSeq" id="WP_165240046.1">
    <property type="nucleotide sequence ID" value="NZ_JAAKZV010000108.1"/>
</dbReference>
<dbReference type="InterPro" id="IPR050428">
    <property type="entry name" value="TCS_sensor_his_kinase"/>
</dbReference>
<dbReference type="EC" id="2.7.13.3" evidence="3"/>
<dbReference type="GO" id="GO:0005886">
    <property type="term" value="C:plasma membrane"/>
    <property type="evidence" value="ECO:0007669"/>
    <property type="project" value="UniProtKB-SubCell"/>
</dbReference>
<proteinExistence type="predicted"/>
<dbReference type="PANTHER" id="PTHR45436:SF16">
    <property type="entry name" value="HISTIDINE KINASE"/>
    <property type="match status" value="1"/>
</dbReference>
<dbReference type="Proteomes" id="UP000481583">
    <property type="component" value="Unassembled WGS sequence"/>
</dbReference>
<comment type="catalytic activity">
    <reaction evidence="1">
        <text>ATP + protein L-histidine = ADP + protein N-phospho-L-histidine.</text>
        <dbReference type="EC" id="2.7.13.3"/>
    </reaction>
</comment>
<dbReference type="SUPFAM" id="SSF55874">
    <property type="entry name" value="ATPase domain of HSP90 chaperone/DNA topoisomerase II/histidine kinase"/>
    <property type="match status" value="1"/>
</dbReference>
<dbReference type="Pfam" id="PF00512">
    <property type="entry name" value="HisKA"/>
    <property type="match status" value="1"/>
</dbReference>
<keyword evidence="8 11" id="KW-1133">Transmembrane helix</keyword>
<reference evidence="14 15" key="1">
    <citation type="submission" date="2020-02" db="EMBL/GenBank/DDBJ databases">
        <title>Whole-genome analyses of novel actinobacteria.</title>
        <authorList>
            <person name="Sahin N."/>
        </authorList>
    </citation>
    <scope>NUCLEOTIDE SEQUENCE [LARGE SCALE GENOMIC DNA]</scope>
    <source>
        <strain evidence="14 15">A7024</strain>
    </source>
</reference>
<dbReference type="Gene3D" id="3.30.565.10">
    <property type="entry name" value="Histidine kinase-like ATPase, C-terminal domain"/>
    <property type="match status" value="1"/>
</dbReference>
<evidence type="ECO:0000256" key="4">
    <source>
        <dbReference type="ARBA" id="ARBA00022553"/>
    </source>
</evidence>
<dbReference type="InterPro" id="IPR004358">
    <property type="entry name" value="Sig_transdc_His_kin-like_C"/>
</dbReference>
<feature type="transmembrane region" description="Helical" evidence="11">
    <location>
        <begin position="86"/>
        <end position="109"/>
    </location>
</feature>
<evidence type="ECO:0000313" key="14">
    <source>
        <dbReference type="EMBL" id="NGN66739.1"/>
    </source>
</evidence>
<evidence type="ECO:0000256" key="11">
    <source>
        <dbReference type="SAM" id="Phobius"/>
    </source>
</evidence>
<evidence type="ECO:0000256" key="1">
    <source>
        <dbReference type="ARBA" id="ARBA00000085"/>
    </source>
</evidence>
<dbReference type="SUPFAM" id="SSF158472">
    <property type="entry name" value="HAMP domain-like"/>
    <property type="match status" value="1"/>
</dbReference>
<dbReference type="SMART" id="SM00387">
    <property type="entry name" value="HATPase_c"/>
    <property type="match status" value="1"/>
</dbReference>
<dbReference type="PROSITE" id="PS50885">
    <property type="entry name" value="HAMP"/>
    <property type="match status" value="1"/>
</dbReference>
<name>A0A6G4U3A4_9ACTN</name>
<dbReference type="PANTHER" id="PTHR45436">
    <property type="entry name" value="SENSOR HISTIDINE KINASE YKOH"/>
    <property type="match status" value="1"/>
</dbReference>
<evidence type="ECO:0000256" key="3">
    <source>
        <dbReference type="ARBA" id="ARBA00012438"/>
    </source>
</evidence>
<comment type="subcellular location">
    <subcellularLocation>
        <location evidence="2">Cell membrane</location>
    </subcellularLocation>
</comment>
<feature type="transmembrane region" description="Helical" evidence="11">
    <location>
        <begin position="24"/>
        <end position="47"/>
    </location>
</feature>
<evidence type="ECO:0000259" key="13">
    <source>
        <dbReference type="PROSITE" id="PS50885"/>
    </source>
</evidence>
<dbReference type="PROSITE" id="PS50109">
    <property type="entry name" value="HIS_KIN"/>
    <property type="match status" value="1"/>
</dbReference>
<evidence type="ECO:0000256" key="9">
    <source>
        <dbReference type="ARBA" id="ARBA00023012"/>
    </source>
</evidence>
<keyword evidence="5" id="KW-0808">Transferase</keyword>
<sequence>MPAIASDPARPRRFRWTVRLRLTLTYGALFLVSGAGLLAITYVLVAARKPQYLITKRDGAPAVGQPLPEGLPTPGKEQREEMLQQLLTQSVIALAIMAAVSVALGWLMAGRALRPVSAMTDKARRISDDNLHERLAVTGPDDELKDLGDTFDDLLGRLDTAFSAQQRFVANASHELRTPLTLQRAMLEVALADPKADARSLRQVCERVLAAGEQQEHLIEALLTLARGRRGLSRREPVELAELTGKLLPEREDGRAAVERHLEEARTAGDPRLIEPLVTNLVGNAVRHNVPGGWVRVSTGTVAGRSVLRVVNSGPHIPYERIGRLFQPFQRYEERTGGPEGQGLGLSIVAAVARAHGAPVTARPGPEGGLDITVAFAAPE</sequence>
<feature type="domain" description="Histidine kinase" evidence="12">
    <location>
        <begin position="171"/>
        <end position="380"/>
    </location>
</feature>
<evidence type="ECO:0000256" key="6">
    <source>
        <dbReference type="ARBA" id="ARBA00022692"/>
    </source>
</evidence>
<gene>
    <name evidence="14" type="ORF">G5C51_22895</name>
</gene>
<dbReference type="Gene3D" id="1.10.287.130">
    <property type="match status" value="1"/>
</dbReference>
<dbReference type="CDD" id="cd00082">
    <property type="entry name" value="HisKA"/>
    <property type="match status" value="1"/>
</dbReference>
<dbReference type="InterPro" id="IPR003661">
    <property type="entry name" value="HisK_dim/P_dom"/>
</dbReference>
<evidence type="ECO:0000256" key="7">
    <source>
        <dbReference type="ARBA" id="ARBA00022777"/>
    </source>
</evidence>
<comment type="caution">
    <text evidence="14">The sequence shown here is derived from an EMBL/GenBank/DDBJ whole genome shotgun (WGS) entry which is preliminary data.</text>
</comment>
<keyword evidence="7" id="KW-0418">Kinase</keyword>
<keyword evidence="15" id="KW-1185">Reference proteome</keyword>
<evidence type="ECO:0000256" key="5">
    <source>
        <dbReference type="ARBA" id="ARBA00022679"/>
    </source>
</evidence>
<dbReference type="SMART" id="SM00388">
    <property type="entry name" value="HisKA"/>
    <property type="match status" value="1"/>
</dbReference>
<evidence type="ECO:0000259" key="12">
    <source>
        <dbReference type="PROSITE" id="PS50109"/>
    </source>
</evidence>
<dbReference type="InterPro" id="IPR036097">
    <property type="entry name" value="HisK_dim/P_sf"/>
</dbReference>
<dbReference type="AlphaFoldDB" id="A0A6G4U3A4"/>
<dbReference type="SUPFAM" id="SSF47384">
    <property type="entry name" value="Homodimeric domain of signal transducing histidine kinase"/>
    <property type="match status" value="1"/>
</dbReference>
<keyword evidence="9" id="KW-0902">Two-component regulatory system</keyword>
<keyword evidence="6 11" id="KW-0812">Transmembrane</keyword>
<dbReference type="InterPro" id="IPR005467">
    <property type="entry name" value="His_kinase_dom"/>
</dbReference>
<dbReference type="PRINTS" id="PR00344">
    <property type="entry name" value="BCTRLSENSOR"/>
</dbReference>
<evidence type="ECO:0000256" key="10">
    <source>
        <dbReference type="ARBA" id="ARBA00023136"/>
    </source>
</evidence>
<evidence type="ECO:0000256" key="8">
    <source>
        <dbReference type="ARBA" id="ARBA00022989"/>
    </source>
</evidence>
<organism evidence="14 15">
    <name type="scientific">Streptomyces coryli</name>
    <dbReference type="NCBI Taxonomy" id="1128680"/>
    <lineage>
        <taxon>Bacteria</taxon>
        <taxon>Bacillati</taxon>
        <taxon>Actinomycetota</taxon>
        <taxon>Actinomycetes</taxon>
        <taxon>Kitasatosporales</taxon>
        <taxon>Streptomycetaceae</taxon>
        <taxon>Streptomyces</taxon>
    </lineage>
</organism>
<accession>A0A6G4U3A4</accession>
<keyword evidence="4" id="KW-0597">Phosphoprotein</keyword>
<evidence type="ECO:0000256" key="2">
    <source>
        <dbReference type="ARBA" id="ARBA00004236"/>
    </source>
</evidence>
<dbReference type="Pfam" id="PF02518">
    <property type="entry name" value="HATPase_c"/>
    <property type="match status" value="1"/>
</dbReference>